<sequence length="1670" mass="189209">MKVTGAGGLCILKNDKNKKEKNDANPQIEPAQFQKTFYDFFTYWVAHMLKDSIHWRTKRLSKCINNGKKECIKNCNGKCDCFKRWVGKKREEWENIKKHFGKQEGFDQNQFSGNGLTHDFVLEGVLKLQFLKEDSQSRDEDAEEMKHLKKILKLEDENTLVVVNAGTEQKTIMDKLIDYEKKIAENCLQTHNDNNCKKPKAPEGVARSDPHQPSSPPAPSQPEDGNPSDEEEEDEEEEHDDVEDGQDTTQETEDQEGETAEAEEETQDTEGSATDTSVEVCKIVDDLFKDTSNFSDACSLKYGPKAPTGWKCISETTTKSGDTTRSSGNDGAICVPPRRRRLYVKKLHDWAKDTTEAKSSQVDGTTGQSQNGQAASNGPRDPVESLQAQVDEAKGGIQGTEGRVKPNGQTAEGSQSHPVSSVKALEPVGISSQTSEGKTTSESSDKDPQKALLKAFVESAAIETFFLWHKYKEEKKPPAQEGAAALAFEEDEEDTAIEPDPEEELKSGKIPPDFLRQMFYTLGDYRDICIGDEKVIKALKSDGIDMQKIQDKIKEHINSGSTPASGTPPGKPSAQTPDKWWSQNGQHIWKGMVCALTYKESENGDKTIVKDGAVYNKFFGTPNGSPLPPNDNPGTQNGKPGTNTGTYKENYDYNTVKIDEHSGTGAKTNTPKTASASSGVDSTINNPKLKDFVEIPTFFRYLHEWGQNFCKERKKRLKQIKVDCKVENGGSEKQYSGDGEECEKVLVEEANTFKDLEYRTCAKPCRWYRKWIERKKDEYEKQQKAYNEQRTNYTIKNEGAEGNSGIYDQNFVGKLDKDYASIDLFLEKLKGQCKKDNGEGTIKFNGGQTFQHTEYCGPCPKFRIKCENANCTGSTKVKCDGKTPIDAKQIANMINSPQEVTMLVSDESTTEFNGLEEACEGKGIFEGIRKDEWECGNVCGYEVCKPKEGNRETVRGEKNDDKHIITIRALVTHWVENFVEDYKKIKHKISHCKENDEKNICKKDCQNKCNCVKEWIEKKKEEWGKIQERFLNQYKMDSDEYYYVRSFLETFLVQIGAANDKKQIIKLSNFDTPCGCSASASAQKNDGHKDAIDCMLKKLEDKANKCKENPPTSDEEKNCGKHPHHVGDEDDEPMEGENPVTQPNICPAQQPEDQTEETCEEPKQEKEKEESEKGKDTSTSSGGGQDGSPTLPGPEAAETPAPQPTNPQIVDKTPALVTSTLAWSVGIGFATFTYFYLKKKTKSSVGNLFQILQIPKSDYDIPTLKSYNRYIPYVSDRYKGETYIYMEGDSSGDEKYAFMSDTTDVTSSESEYEELDINDIYVPGSPKYKTLIEVVLEPSKRDIQSDDTPSSDTPSNKFSDDEWNQLKHDFISNMLQNQPNDVPNDYKSENVTLNTQPDTLYFDKPEEKPFITSIHDRNLYSGEEYSYDINMVNTMDDIPINRDNNPYSGIDLINDSLNSNQHIDIYDEVLKRKENELFGTYHTKKNTSTNSVAKNTNSDPIHNQIKLFHKWLDRHRHMCDQWDKNKKEELLDKLKEEWNKENNNNSGKTYNSDNKPSHNHVLNTDVSIQIDMDNPKTKNEFTNTDTSPDKSTMDTIIDDLEKYNEPYYYDFYEDDIYYDVNDDKASVDNINMDHNKMDNNNSDVPTKVQIEMNVINNQELLQNEYPISDM</sequence>
<dbReference type="Pfam" id="PF03011">
    <property type="entry name" value="PFEMP"/>
    <property type="match status" value="2"/>
</dbReference>
<dbReference type="Gene3D" id="1.20.58.1930">
    <property type="match status" value="1"/>
</dbReference>
<feature type="compositionally biased region" description="Polar residues" evidence="2">
    <location>
        <begin position="1546"/>
        <end position="1560"/>
    </location>
</feature>
<dbReference type="InterPro" id="IPR008602">
    <property type="entry name" value="Duffy-antigen-binding"/>
</dbReference>
<dbReference type="InterPro" id="IPR004258">
    <property type="entry name" value="DBL"/>
</dbReference>
<feature type="compositionally biased region" description="Low complexity" evidence="2">
    <location>
        <begin position="1187"/>
        <end position="1200"/>
    </location>
</feature>
<feature type="compositionally biased region" description="Acidic residues" evidence="2">
    <location>
        <begin position="489"/>
        <end position="503"/>
    </location>
</feature>
<feature type="domain" description="Duffy-binding-like" evidence="3">
    <location>
        <begin position="970"/>
        <end position="1112"/>
    </location>
</feature>
<dbReference type="Pfam" id="PF22672">
    <property type="entry name" value="DBL_C"/>
    <property type="match status" value="1"/>
</dbReference>
<evidence type="ECO:0000313" key="8">
    <source>
        <dbReference type="EMBL" id="ETW43226.1"/>
    </source>
</evidence>
<feature type="region of interest" description="Disordered" evidence="2">
    <location>
        <begin position="660"/>
        <end position="681"/>
    </location>
</feature>
<feature type="compositionally biased region" description="Low complexity" evidence="2">
    <location>
        <begin position="1346"/>
        <end position="1355"/>
    </location>
</feature>
<feature type="region of interest" description="Disordered" evidence="2">
    <location>
        <begin position="557"/>
        <end position="578"/>
    </location>
</feature>
<evidence type="ECO:0000259" key="3">
    <source>
        <dbReference type="Pfam" id="PF03011"/>
    </source>
</evidence>
<dbReference type="Pfam" id="PF15445">
    <property type="entry name" value="ATS"/>
    <property type="match status" value="1"/>
</dbReference>
<feature type="compositionally biased region" description="Polar residues" evidence="2">
    <location>
        <begin position="407"/>
        <end position="419"/>
    </location>
</feature>
<feature type="compositionally biased region" description="Acidic residues" evidence="2">
    <location>
        <begin position="226"/>
        <end position="268"/>
    </location>
</feature>
<feature type="domain" description="Duffy-binding-like" evidence="3">
    <location>
        <begin position="40"/>
        <end position="194"/>
    </location>
</feature>
<protein>
    <recommendedName>
        <fullName evidence="10">Erythrocyte membrane protein 1</fullName>
    </recommendedName>
</protein>
<reference evidence="8 9" key="2">
    <citation type="submission" date="2013-02" db="EMBL/GenBank/DDBJ databases">
        <title>The Genome Sequence of Plasmodium falciparum NF135/5.C10.</title>
        <authorList>
            <consortium name="The Broad Institute Genome Sequencing Platform"/>
            <consortium name="The Broad Institute Genome Sequencing Center for Infectious Disease"/>
            <person name="Neafsey D."/>
            <person name="Cheeseman I."/>
            <person name="Volkman S."/>
            <person name="Adams J."/>
            <person name="Walker B."/>
            <person name="Young S.K."/>
            <person name="Zeng Q."/>
            <person name="Gargeya S."/>
            <person name="Fitzgerald M."/>
            <person name="Haas B."/>
            <person name="Abouelleil A."/>
            <person name="Alvarado L."/>
            <person name="Arachchi H.M."/>
            <person name="Berlin A.M."/>
            <person name="Chapman S.B."/>
            <person name="Dewar J."/>
            <person name="Goldberg J."/>
            <person name="Griggs A."/>
            <person name="Gujja S."/>
            <person name="Hansen M."/>
            <person name="Howarth C."/>
            <person name="Imamovic A."/>
            <person name="Larimer J."/>
            <person name="McCowan C."/>
            <person name="Murphy C."/>
            <person name="Neiman D."/>
            <person name="Pearson M."/>
            <person name="Priest M."/>
            <person name="Roberts A."/>
            <person name="Saif S."/>
            <person name="Shea T."/>
            <person name="Sisk P."/>
            <person name="Sykes S."/>
            <person name="Wortman J."/>
            <person name="Nusbaum C."/>
            <person name="Birren B."/>
        </authorList>
    </citation>
    <scope>NUCLEOTIDE SEQUENCE [LARGE SCALE GENOMIC DNA]</scope>
    <source>
        <strain evidence="8 9">NF135/5.C10</strain>
    </source>
</reference>
<feature type="domain" description="Cysteine-rich interdomain region 1 gamma" evidence="6">
    <location>
        <begin position="898"/>
        <end position="947"/>
    </location>
</feature>
<feature type="compositionally biased region" description="Polar residues" evidence="2">
    <location>
        <begin position="430"/>
        <end position="442"/>
    </location>
</feature>
<name>W4IHT2_PLAFA</name>
<accession>W4IHT2</accession>
<feature type="compositionally biased region" description="Basic and acidic residues" evidence="2">
    <location>
        <begin position="1160"/>
        <end position="1176"/>
    </location>
</feature>
<dbReference type="FunFam" id="1.20.58.830:FF:000004">
    <property type="entry name" value="Erythrocyte membrane protein 1, PfEMP1"/>
    <property type="match status" value="1"/>
</dbReference>
<feature type="region of interest" description="Disordered" evidence="2">
    <location>
        <begin position="489"/>
        <end position="509"/>
    </location>
</feature>
<feature type="compositionally biased region" description="Basic and acidic residues" evidence="2">
    <location>
        <begin position="1104"/>
        <end position="1119"/>
    </location>
</feature>
<keyword evidence="1" id="KW-0175">Coiled coil</keyword>
<evidence type="ECO:0000259" key="4">
    <source>
        <dbReference type="Pfam" id="PF05424"/>
    </source>
</evidence>
<dbReference type="InterPro" id="IPR044932">
    <property type="entry name" value="PfEMP1_ATS_sf"/>
</dbReference>
<feature type="compositionally biased region" description="Polar residues" evidence="2">
    <location>
        <begin position="357"/>
        <end position="376"/>
    </location>
</feature>
<feature type="domain" description="Plasmodium falciparum erythrocyte membrane protein 1 acidic terminal segment" evidence="5">
    <location>
        <begin position="1220"/>
        <end position="1670"/>
    </location>
</feature>
<feature type="region of interest" description="Disordered" evidence="2">
    <location>
        <begin position="1539"/>
        <end position="1560"/>
    </location>
</feature>
<feature type="region of interest" description="Disordered" evidence="2">
    <location>
        <begin position="1104"/>
        <end position="1211"/>
    </location>
</feature>
<evidence type="ECO:0000259" key="6">
    <source>
        <dbReference type="Pfam" id="PF18562"/>
    </source>
</evidence>
<dbReference type="FunFam" id="1.20.58.1930:FF:000001">
    <property type="entry name" value="Erythrocyte membrane protein 1, PfEMP1"/>
    <property type="match status" value="1"/>
</dbReference>
<dbReference type="FunFam" id="1.20.58.830:FF:000001">
    <property type="entry name" value="Erythrocyte membrane protein 1, PfEMP1"/>
    <property type="match status" value="1"/>
</dbReference>
<evidence type="ECO:0000313" key="9">
    <source>
        <dbReference type="Proteomes" id="UP000019114"/>
    </source>
</evidence>
<gene>
    <name evidence="8" type="ORF">PFNF135_02141</name>
</gene>
<dbReference type="Gene3D" id="1.10.1900.40">
    <property type="entry name" value="Acidic terminal segments, variant surface antigen of PfEMP1"/>
    <property type="match status" value="2"/>
</dbReference>
<feature type="coiled-coil region" evidence="1">
    <location>
        <begin position="769"/>
        <end position="796"/>
    </location>
</feature>
<feature type="region of interest" description="Disordered" evidence="2">
    <location>
        <begin position="1340"/>
        <end position="1359"/>
    </location>
</feature>
<dbReference type="InterPro" id="IPR054595">
    <property type="entry name" value="DBL_C"/>
</dbReference>
<dbReference type="Pfam" id="PF05424">
    <property type="entry name" value="Duffy_binding"/>
    <property type="match status" value="1"/>
</dbReference>
<feature type="region of interest" description="Disordered" evidence="2">
    <location>
        <begin position="620"/>
        <end position="645"/>
    </location>
</feature>
<feature type="compositionally biased region" description="Polar residues" evidence="2">
    <location>
        <begin position="665"/>
        <end position="681"/>
    </location>
</feature>
<dbReference type="FunFam" id="1.10.1900.40:FF:000005">
    <property type="entry name" value="Erythrocyte membrane protein 1, PfEMP1"/>
    <property type="match status" value="1"/>
</dbReference>
<evidence type="ECO:0000256" key="1">
    <source>
        <dbReference type="SAM" id="Coils"/>
    </source>
</evidence>
<feature type="region of interest" description="Disordered" evidence="2">
    <location>
        <begin position="352"/>
        <end position="448"/>
    </location>
</feature>
<feature type="compositionally biased region" description="Polar residues" evidence="2">
    <location>
        <begin position="314"/>
        <end position="329"/>
    </location>
</feature>
<evidence type="ECO:0000259" key="5">
    <source>
        <dbReference type="Pfam" id="PF15445"/>
    </source>
</evidence>
<feature type="compositionally biased region" description="Polar residues" evidence="2">
    <location>
        <begin position="632"/>
        <end position="645"/>
    </location>
</feature>
<dbReference type="SUPFAM" id="SSF140924">
    <property type="entry name" value="Duffy binding domain-like"/>
    <property type="match status" value="3"/>
</dbReference>
<dbReference type="Pfam" id="PF18562">
    <property type="entry name" value="CIDR1_gamma"/>
    <property type="match status" value="1"/>
</dbReference>
<feature type="region of interest" description="Disordered" evidence="2">
    <location>
        <begin position="191"/>
        <end position="278"/>
    </location>
</feature>
<dbReference type="FunFam" id="1.10.1900.40:FF:000001">
    <property type="entry name" value="Erythrocyte membrane protein 1"/>
    <property type="match status" value="1"/>
</dbReference>
<feature type="region of interest" description="Disordered" evidence="2">
    <location>
        <begin position="305"/>
        <end position="334"/>
    </location>
</feature>
<organism evidence="8 9">
    <name type="scientific">Plasmodium falciparum NF135/5.C10</name>
    <dbReference type="NCBI Taxonomy" id="1036726"/>
    <lineage>
        <taxon>Eukaryota</taxon>
        <taxon>Sar</taxon>
        <taxon>Alveolata</taxon>
        <taxon>Apicomplexa</taxon>
        <taxon>Aconoidasida</taxon>
        <taxon>Haemosporida</taxon>
        <taxon>Plasmodiidae</taxon>
        <taxon>Plasmodium</taxon>
        <taxon>Plasmodium (Laverania)</taxon>
    </lineage>
</organism>
<dbReference type="InterPro" id="IPR041480">
    <property type="entry name" value="CIDR1_gamma"/>
</dbReference>
<dbReference type="InterPro" id="IPR029211">
    <property type="entry name" value="PfEMP1_ATS"/>
</dbReference>
<reference evidence="8 9" key="1">
    <citation type="submission" date="2013-02" db="EMBL/GenBank/DDBJ databases">
        <title>The Genome Annotation of Plasmodium falciparum NF135/5.C10.</title>
        <authorList>
            <consortium name="The Broad Institute Genome Sequencing Platform"/>
            <consortium name="The Broad Institute Genome Sequencing Center for Infectious Disease"/>
            <person name="Neafsey D."/>
            <person name="Hoffman S."/>
            <person name="Volkman S."/>
            <person name="Rosenthal P."/>
            <person name="Walker B."/>
            <person name="Young S.K."/>
            <person name="Zeng Q."/>
            <person name="Gargeya S."/>
            <person name="Fitzgerald M."/>
            <person name="Haas B."/>
            <person name="Abouelleil A."/>
            <person name="Allen A.W."/>
            <person name="Alvarado L."/>
            <person name="Arachchi H.M."/>
            <person name="Berlin A.M."/>
            <person name="Chapman S.B."/>
            <person name="Gainer-Dewar J."/>
            <person name="Goldberg J."/>
            <person name="Griggs A."/>
            <person name="Gujja S."/>
            <person name="Hansen M."/>
            <person name="Howarth C."/>
            <person name="Imamovic A."/>
            <person name="Ireland A."/>
            <person name="Larimer J."/>
            <person name="McCowan C."/>
            <person name="Murphy C."/>
            <person name="Pearson M."/>
            <person name="Poon T.W."/>
            <person name="Priest M."/>
            <person name="Roberts A."/>
            <person name="Saif S."/>
            <person name="Shea T."/>
            <person name="Sisk P."/>
            <person name="Sykes S."/>
            <person name="Wortman J."/>
            <person name="Nusbaum C."/>
            <person name="Birren B."/>
        </authorList>
    </citation>
    <scope>NUCLEOTIDE SEQUENCE [LARGE SCALE GENOMIC DNA]</scope>
    <source>
        <strain evidence="8 9">NF135/5.C10</strain>
    </source>
</reference>
<feature type="domain" description="Duffy-antigen binding" evidence="4">
    <location>
        <begin position="443"/>
        <end position="606"/>
    </location>
</feature>
<proteinExistence type="predicted"/>
<dbReference type="Proteomes" id="UP000019114">
    <property type="component" value="Unassembled WGS sequence"/>
</dbReference>
<dbReference type="GO" id="GO:0046789">
    <property type="term" value="F:host cell surface receptor binding"/>
    <property type="evidence" value="ECO:0007669"/>
    <property type="project" value="InterPro"/>
</dbReference>
<dbReference type="Gene3D" id="1.20.58.830">
    <property type="match status" value="2"/>
</dbReference>
<feature type="domain" description="Duffy-binding-like" evidence="7">
    <location>
        <begin position="704"/>
        <end position="854"/>
    </location>
</feature>
<dbReference type="EMBL" id="KI926044">
    <property type="protein sequence ID" value="ETW43226.1"/>
    <property type="molecule type" value="Genomic_DNA"/>
</dbReference>
<dbReference type="InterPro" id="IPR042202">
    <property type="entry name" value="Duffy-ag-bd_sf"/>
</dbReference>
<evidence type="ECO:0000256" key="2">
    <source>
        <dbReference type="SAM" id="MobiDB-lite"/>
    </source>
</evidence>
<dbReference type="GO" id="GO:0016020">
    <property type="term" value="C:membrane"/>
    <property type="evidence" value="ECO:0007669"/>
    <property type="project" value="InterPro"/>
</dbReference>
<evidence type="ECO:0000259" key="7">
    <source>
        <dbReference type="Pfam" id="PF22672"/>
    </source>
</evidence>
<evidence type="ECO:0008006" key="10">
    <source>
        <dbReference type="Google" id="ProtNLM"/>
    </source>
</evidence>
<dbReference type="Gene3D" id="1.20.1310.20">
    <property type="entry name" value="Duffy-antigen binding domain"/>
    <property type="match status" value="2"/>
</dbReference>